<feature type="region of interest" description="Disordered" evidence="1">
    <location>
        <begin position="349"/>
        <end position="461"/>
    </location>
</feature>
<keyword evidence="2" id="KW-0472">Membrane</keyword>
<feature type="compositionally biased region" description="Low complexity" evidence="1">
    <location>
        <begin position="210"/>
        <end position="229"/>
    </location>
</feature>
<accession>A0AAV9HE91</accession>
<evidence type="ECO:0000313" key="3">
    <source>
        <dbReference type="EMBL" id="KAK4458289.1"/>
    </source>
</evidence>
<reference evidence="3" key="1">
    <citation type="journal article" date="2023" name="Mol. Phylogenet. Evol.">
        <title>Genome-scale phylogeny and comparative genomics of the fungal order Sordariales.</title>
        <authorList>
            <person name="Hensen N."/>
            <person name="Bonometti L."/>
            <person name="Westerberg I."/>
            <person name="Brannstrom I.O."/>
            <person name="Guillou S."/>
            <person name="Cros-Aarteil S."/>
            <person name="Calhoun S."/>
            <person name="Haridas S."/>
            <person name="Kuo A."/>
            <person name="Mondo S."/>
            <person name="Pangilinan J."/>
            <person name="Riley R."/>
            <person name="LaButti K."/>
            <person name="Andreopoulos B."/>
            <person name="Lipzen A."/>
            <person name="Chen C."/>
            <person name="Yan M."/>
            <person name="Daum C."/>
            <person name="Ng V."/>
            <person name="Clum A."/>
            <person name="Steindorff A."/>
            <person name="Ohm R.A."/>
            <person name="Martin F."/>
            <person name="Silar P."/>
            <person name="Natvig D.O."/>
            <person name="Lalanne C."/>
            <person name="Gautier V."/>
            <person name="Ament-Velasquez S.L."/>
            <person name="Kruys A."/>
            <person name="Hutchinson M.I."/>
            <person name="Powell A.J."/>
            <person name="Barry K."/>
            <person name="Miller A.N."/>
            <person name="Grigoriev I.V."/>
            <person name="Debuchy R."/>
            <person name="Gladieux P."/>
            <person name="Hiltunen Thoren M."/>
            <person name="Johannesson H."/>
        </authorList>
    </citation>
    <scope>NUCLEOTIDE SEQUENCE</scope>
    <source>
        <strain evidence="3">PSN324</strain>
    </source>
</reference>
<feature type="transmembrane region" description="Helical" evidence="2">
    <location>
        <begin position="166"/>
        <end position="183"/>
    </location>
</feature>
<evidence type="ECO:0000256" key="2">
    <source>
        <dbReference type="SAM" id="Phobius"/>
    </source>
</evidence>
<feature type="region of interest" description="Disordered" evidence="1">
    <location>
        <begin position="190"/>
        <end position="235"/>
    </location>
</feature>
<evidence type="ECO:0000256" key="1">
    <source>
        <dbReference type="SAM" id="MobiDB-lite"/>
    </source>
</evidence>
<dbReference type="Proteomes" id="UP001321749">
    <property type="component" value="Unassembled WGS sequence"/>
</dbReference>
<sequence length="461" mass="50032">MSSTFIPGWVQKPFPGISLSAGGLLALADLQTIAQRTAITGGASWMDTLLLAPGLHYQQAADELFRKGGEAIVAMDALKVNNAATAQYIQSIAKPGQEVTLDVGRLVASRGRYKLKRSDTGRHATAWLETNSAGLGWVSHLLYLASPLMTLAAIALLVLFKDWWCLVSILGLMTSRLLNVWVIKQRAKPLTSNEEKDDPSPKRRRRSRSPSRAANSSSASLSSSDPGASSRRRSRSRISIACEEIVSYIIHLGDDNGKTKVKLRGTPSDLRQLTSRAWLRSKTHLEGYIEATAKLIVYLVAALSGNMTQVGALIMMVLLLVSAGLLALSNHRAKAFRVGGVVAVVDDEGDKKGEEEQKKKKDRPDEKEHEQVRNAEDDVEVEDGDGRGRRHAGRENTAVRLAAGVGPADGGEPVVRGNAADLAERGLAGPRQQHIKWEELRKPPGQPAPRPTRGPKLDPRD</sequence>
<evidence type="ECO:0000313" key="4">
    <source>
        <dbReference type="Proteomes" id="UP001321749"/>
    </source>
</evidence>
<reference evidence="3" key="2">
    <citation type="submission" date="2023-06" db="EMBL/GenBank/DDBJ databases">
        <authorList>
            <consortium name="Lawrence Berkeley National Laboratory"/>
            <person name="Mondo S.J."/>
            <person name="Hensen N."/>
            <person name="Bonometti L."/>
            <person name="Westerberg I."/>
            <person name="Brannstrom I.O."/>
            <person name="Guillou S."/>
            <person name="Cros-Aarteil S."/>
            <person name="Calhoun S."/>
            <person name="Haridas S."/>
            <person name="Kuo A."/>
            <person name="Pangilinan J."/>
            <person name="Riley R."/>
            <person name="Labutti K."/>
            <person name="Andreopoulos B."/>
            <person name="Lipzen A."/>
            <person name="Chen C."/>
            <person name="Yanf M."/>
            <person name="Daum C."/>
            <person name="Ng V."/>
            <person name="Clum A."/>
            <person name="Steindorff A."/>
            <person name="Ohm R."/>
            <person name="Martin F."/>
            <person name="Silar P."/>
            <person name="Natvig D."/>
            <person name="Lalanne C."/>
            <person name="Gautier V."/>
            <person name="Ament-Velasquez S.L."/>
            <person name="Kruys A."/>
            <person name="Hutchinson M.I."/>
            <person name="Powell A.J."/>
            <person name="Barry K."/>
            <person name="Miller A.N."/>
            <person name="Grigoriev I.V."/>
            <person name="Debuchy R."/>
            <person name="Gladieux P."/>
            <person name="Thoren M.H."/>
            <person name="Johannesson H."/>
        </authorList>
    </citation>
    <scope>NUCLEOTIDE SEQUENCE</scope>
    <source>
        <strain evidence="3">PSN324</strain>
    </source>
</reference>
<organism evidence="3 4">
    <name type="scientific">Cladorrhinum samala</name>
    <dbReference type="NCBI Taxonomy" id="585594"/>
    <lineage>
        <taxon>Eukaryota</taxon>
        <taxon>Fungi</taxon>
        <taxon>Dikarya</taxon>
        <taxon>Ascomycota</taxon>
        <taxon>Pezizomycotina</taxon>
        <taxon>Sordariomycetes</taxon>
        <taxon>Sordariomycetidae</taxon>
        <taxon>Sordariales</taxon>
        <taxon>Podosporaceae</taxon>
        <taxon>Cladorrhinum</taxon>
    </lineage>
</organism>
<keyword evidence="4" id="KW-1185">Reference proteome</keyword>
<keyword evidence="2" id="KW-1133">Transmembrane helix</keyword>
<name>A0AAV9HE91_9PEZI</name>
<dbReference type="AlphaFoldDB" id="A0AAV9HE91"/>
<feature type="transmembrane region" description="Helical" evidence="2">
    <location>
        <begin position="141"/>
        <end position="160"/>
    </location>
</feature>
<feature type="transmembrane region" description="Helical" evidence="2">
    <location>
        <begin position="310"/>
        <end position="328"/>
    </location>
</feature>
<dbReference type="EMBL" id="MU865075">
    <property type="protein sequence ID" value="KAK4458289.1"/>
    <property type="molecule type" value="Genomic_DNA"/>
</dbReference>
<proteinExistence type="predicted"/>
<gene>
    <name evidence="3" type="ORF">QBC42DRAFT_341130</name>
</gene>
<feature type="compositionally biased region" description="Basic and acidic residues" evidence="1">
    <location>
        <begin position="349"/>
        <end position="376"/>
    </location>
</feature>
<comment type="caution">
    <text evidence="3">The sequence shown here is derived from an EMBL/GenBank/DDBJ whole genome shotgun (WGS) entry which is preliminary data.</text>
</comment>
<protein>
    <submittedName>
        <fullName evidence="3">Uncharacterized protein</fullName>
    </submittedName>
</protein>
<keyword evidence="2" id="KW-0812">Transmembrane</keyword>